<dbReference type="GO" id="GO:0004540">
    <property type="term" value="F:RNA nuclease activity"/>
    <property type="evidence" value="ECO:0007669"/>
    <property type="project" value="InterPro"/>
</dbReference>
<reference evidence="2 3" key="1">
    <citation type="journal article" date="2016" name="Nat. Commun.">
        <title>Thousands of microbial genomes shed light on interconnected biogeochemical processes in an aquifer system.</title>
        <authorList>
            <person name="Anantharaman K."/>
            <person name="Brown C.T."/>
            <person name="Hug L.A."/>
            <person name="Sharon I."/>
            <person name="Castelle C.J."/>
            <person name="Probst A.J."/>
            <person name="Thomas B.C."/>
            <person name="Singh A."/>
            <person name="Wilkins M.J."/>
            <person name="Karaoz U."/>
            <person name="Brodie E.L."/>
            <person name="Williams K.H."/>
            <person name="Hubbard S.S."/>
            <person name="Banfield J.F."/>
        </authorList>
    </citation>
    <scope>NUCLEOTIDE SEQUENCE [LARGE SCALE GENOMIC DNA]</scope>
</reference>
<dbReference type="PANTHER" id="PTHR35458">
    <property type="entry name" value="SLR0755 PROTEIN"/>
    <property type="match status" value="1"/>
</dbReference>
<dbReference type="InterPro" id="IPR021139">
    <property type="entry name" value="NYN"/>
</dbReference>
<accession>A0A1F6A651</accession>
<evidence type="ECO:0000313" key="2">
    <source>
        <dbReference type="EMBL" id="OGG19964.1"/>
    </source>
</evidence>
<dbReference type="InterPro" id="IPR047140">
    <property type="entry name" value="LabA"/>
</dbReference>
<feature type="domain" description="NYN" evidence="1">
    <location>
        <begin position="8"/>
        <end position="144"/>
    </location>
</feature>
<evidence type="ECO:0000259" key="1">
    <source>
        <dbReference type="Pfam" id="PF01936"/>
    </source>
</evidence>
<dbReference type="PANTHER" id="PTHR35458:SF2">
    <property type="entry name" value="SLR0755 PROTEIN"/>
    <property type="match status" value="1"/>
</dbReference>
<dbReference type="Gene3D" id="3.40.50.1010">
    <property type="entry name" value="5'-nuclease"/>
    <property type="match status" value="1"/>
</dbReference>
<proteinExistence type="predicted"/>
<evidence type="ECO:0000313" key="3">
    <source>
        <dbReference type="Proteomes" id="UP000177092"/>
    </source>
</evidence>
<dbReference type="Proteomes" id="UP000177092">
    <property type="component" value="Unassembled WGS sequence"/>
</dbReference>
<dbReference type="STRING" id="1798384.A3D03_04340"/>
<comment type="caution">
    <text evidence="2">The sequence shown here is derived from an EMBL/GenBank/DDBJ whole genome shotgun (WGS) entry which is preliminary data.</text>
</comment>
<dbReference type="Pfam" id="PF01936">
    <property type="entry name" value="NYN"/>
    <property type="match status" value="1"/>
</dbReference>
<sequence length="186" mass="21950">MLKKRRQRIYAFIDSQNLNVSTQKFGWKMDWRKFRKFLKDKYGVTRAYLFIGYVPEMMEMYEFLYGLGYGVVLKPTVDMNRPKLPEAEKADKAEAVEKKPVKGNVDADMVLWTMKEMPNYDKAVIVTGDGDFFTLVEYLIEQKKLAKLLTPNIHYSSLFKPFDKDIEQLGKYRRQLSYKSHKSVSK</sequence>
<name>A0A1F6A651_9BACT</name>
<organism evidence="2 3">
    <name type="scientific">Candidatus Gottesmanbacteria bacterium RIFCSPHIGHO2_02_FULL_40_13</name>
    <dbReference type="NCBI Taxonomy" id="1798384"/>
    <lineage>
        <taxon>Bacteria</taxon>
        <taxon>Candidatus Gottesmaniibacteriota</taxon>
    </lineage>
</organism>
<protein>
    <recommendedName>
        <fullName evidence="1">NYN domain-containing protein</fullName>
    </recommendedName>
</protein>
<dbReference type="EMBL" id="MFJN01000063">
    <property type="protein sequence ID" value="OGG19964.1"/>
    <property type="molecule type" value="Genomic_DNA"/>
</dbReference>
<gene>
    <name evidence="2" type="ORF">A3D03_04340</name>
</gene>
<dbReference type="AlphaFoldDB" id="A0A1F6A651"/>